<dbReference type="EMBL" id="GILB01002825">
    <property type="protein sequence ID" value="NUU83158.1"/>
    <property type="molecule type" value="Transcribed_RNA"/>
</dbReference>
<name>A0A6M2EFV6_9ROSI</name>
<evidence type="ECO:0000313" key="1">
    <source>
        <dbReference type="EMBL" id="NUU83158.1"/>
    </source>
</evidence>
<sequence>MHGLLSGSAVASFAPPRATHDGAVVFVMHRGNVICSCSFPLFLHRILAWQGSASGHVKLPFLVMTTFLEMLFQSPFPKLPNPIQNNPLFSLEISGVRLACPIRRSSR</sequence>
<organism evidence="1">
    <name type="scientific">Populus davidiana</name>
    <dbReference type="NCBI Taxonomy" id="266767"/>
    <lineage>
        <taxon>Eukaryota</taxon>
        <taxon>Viridiplantae</taxon>
        <taxon>Streptophyta</taxon>
        <taxon>Embryophyta</taxon>
        <taxon>Tracheophyta</taxon>
        <taxon>Spermatophyta</taxon>
        <taxon>Magnoliopsida</taxon>
        <taxon>eudicotyledons</taxon>
        <taxon>Gunneridae</taxon>
        <taxon>Pentapetalae</taxon>
        <taxon>rosids</taxon>
        <taxon>fabids</taxon>
        <taxon>Malpighiales</taxon>
        <taxon>Salicaceae</taxon>
        <taxon>Saliceae</taxon>
        <taxon>Populus</taxon>
    </lineage>
</organism>
<reference evidence="1" key="1">
    <citation type="submission" date="2020-03" db="EMBL/GenBank/DDBJ databases">
        <authorList>
            <person name="Zhang R."/>
        </authorList>
    </citation>
    <scope>NUCLEOTIDE SEQUENCE</scope>
</reference>
<accession>A0A6M2EFV6</accession>
<proteinExistence type="predicted"/>
<dbReference type="AlphaFoldDB" id="A0A6M2EFV6"/>
<protein>
    <submittedName>
        <fullName evidence="1">Uncharacterized protein</fullName>
    </submittedName>
</protein>